<evidence type="ECO:0000313" key="2">
    <source>
        <dbReference type="EMBL" id="SOZ60681.1"/>
    </source>
</evidence>
<feature type="compositionally biased region" description="Basic residues" evidence="1">
    <location>
        <begin position="1"/>
        <end position="10"/>
    </location>
</feature>
<sequence>MAHNARHGRKGQADDPEDFV</sequence>
<accession>A0A976G2N3</accession>
<feature type="region of interest" description="Disordered" evidence="1">
    <location>
        <begin position="1"/>
        <end position="20"/>
    </location>
</feature>
<evidence type="ECO:0000313" key="3">
    <source>
        <dbReference type="Proteomes" id="UP000256952"/>
    </source>
</evidence>
<comment type="caution">
    <text evidence="2">The sequence shown here is derived from an EMBL/GenBank/DDBJ whole genome shotgun (WGS) entry which is preliminary data.</text>
</comment>
<gene>
    <name evidence="2" type="ORF">CBM2613_A260060</name>
</gene>
<dbReference type="EMBL" id="OFTH01000019">
    <property type="protein sequence ID" value="SOZ60681.1"/>
    <property type="molecule type" value="Genomic_DNA"/>
</dbReference>
<name>A0A976G2N3_9BURK</name>
<protein>
    <submittedName>
        <fullName evidence="2">Uncharacterized protein</fullName>
    </submittedName>
</protein>
<dbReference type="Proteomes" id="UP000256952">
    <property type="component" value="Chromosome CBM2613_a"/>
</dbReference>
<dbReference type="AlphaFoldDB" id="A0A976G2N3"/>
<evidence type="ECO:0000256" key="1">
    <source>
        <dbReference type="SAM" id="MobiDB-lite"/>
    </source>
</evidence>
<proteinExistence type="predicted"/>
<reference evidence="2 3" key="1">
    <citation type="submission" date="2018-01" db="EMBL/GenBank/DDBJ databases">
        <authorList>
            <person name="Clerissi C."/>
        </authorList>
    </citation>
    <scope>NUCLEOTIDE SEQUENCE [LARGE SCALE GENOMIC DNA]</scope>
    <source>
        <strain evidence="2">Cupriavidus taiwanensis STM 8556</strain>
    </source>
</reference>
<organism evidence="2 3">
    <name type="scientific">Cupriavidus taiwanensis</name>
    <dbReference type="NCBI Taxonomy" id="164546"/>
    <lineage>
        <taxon>Bacteria</taxon>
        <taxon>Pseudomonadati</taxon>
        <taxon>Pseudomonadota</taxon>
        <taxon>Betaproteobacteria</taxon>
        <taxon>Burkholderiales</taxon>
        <taxon>Burkholderiaceae</taxon>
        <taxon>Cupriavidus</taxon>
    </lineage>
</organism>